<reference evidence="5 6" key="1">
    <citation type="submission" date="2021-09" db="EMBL/GenBank/DDBJ databases">
        <title>Aeromonas schubertii isolated from Asian sea bass.</title>
        <authorList>
            <person name="Pinpimai K."/>
        </authorList>
    </citation>
    <scope>NUCLEOTIDE SEQUENCE [LARGE SCALE GENOMIC DNA]</scope>
    <source>
        <strain evidence="5 6">CHULA2021a</strain>
    </source>
</reference>
<keyword evidence="2 3" id="KW-0378">Hydrolase</keyword>
<evidence type="ECO:0000313" key="6">
    <source>
        <dbReference type="Proteomes" id="UP000774958"/>
    </source>
</evidence>
<dbReference type="PRINTS" id="PR00502">
    <property type="entry name" value="NUDIXFAMILY"/>
</dbReference>
<dbReference type="PROSITE" id="PS51462">
    <property type="entry name" value="NUDIX"/>
    <property type="match status" value="1"/>
</dbReference>
<dbReference type="Proteomes" id="UP000774958">
    <property type="component" value="Unassembled WGS sequence"/>
</dbReference>
<dbReference type="Gene3D" id="3.90.79.10">
    <property type="entry name" value="Nucleoside Triphosphate Pyrophosphohydrolase"/>
    <property type="match status" value="1"/>
</dbReference>
<dbReference type="InterPro" id="IPR020084">
    <property type="entry name" value="NUDIX_hydrolase_CS"/>
</dbReference>
<dbReference type="PANTHER" id="PTHR43736:SF1">
    <property type="entry name" value="DIHYDRONEOPTERIN TRIPHOSPHATE DIPHOSPHATASE"/>
    <property type="match status" value="1"/>
</dbReference>
<organism evidence="5 6">
    <name type="scientific">Aeromonas schubertii</name>
    <dbReference type="NCBI Taxonomy" id="652"/>
    <lineage>
        <taxon>Bacteria</taxon>
        <taxon>Pseudomonadati</taxon>
        <taxon>Pseudomonadota</taxon>
        <taxon>Gammaproteobacteria</taxon>
        <taxon>Aeromonadales</taxon>
        <taxon>Aeromonadaceae</taxon>
        <taxon>Aeromonas</taxon>
    </lineage>
</organism>
<sequence>MPFCPSCGHPSLQRLDDKELRCPCGFHYFQNVAAAVMVALCWQDRVLVAVRGREPGKGLWDLPGGFVDPDESLEQALLRELDEETGWRPRGILPRYLGSFPNTYPYDGIVYKTCDTLFALSLPEPPPVQAADDVAELRWVTRAELVLERFAFESTRRGIALLLSRIESD</sequence>
<dbReference type="Pfam" id="PF00293">
    <property type="entry name" value="NUDIX"/>
    <property type="match status" value="1"/>
</dbReference>
<protein>
    <submittedName>
        <fullName evidence="5">NUDIX domain-containing protein</fullName>
    </submittedName>
</protein>
<evidence type="ECO:0000256" key="1">
    <source>
        <dbReference type="ARBA" id="ARBA00001946"/>
    </source>
</evidence>
<gene>
    <name evidence="5" type="ORF">LA374_12985</name>
</gene>
<dbReference type="SUPFAM" id="SSF55811">
    <property type="entry name" value="Nudix"/>
    <property type="match status" value="1"/>
</dbReference>
<dbReference type="InterPro" id="IPR020476">
    <property type="entry name" value="Nudix_hydrolase"/>
</dbReference>
<comment type="caution">
    <text evidence="5">The sequence shown here is derived from an EMBL/GenBank/DDBJ whole genome shotgun (WGS) entry which is preliminary data.</text>
</comment>
<dbReference type="RefSeq" id="WP_224163027.1">
    <property type="nucleotide sequence ID" value="NZ_JAIRBT010000016.1"/>
</dbReference>
<keyword evidence="6" id="KW-1185">Reference proteome</keyword>
<evidence type="ECO:0000313" key="5">
    <source>
        <dbReference type="EMBL" id="MBZ6067113.1"/>
    </source>
</evidence>
<feature type="domain" description="Nudix hydrolase" evidence="4">
    <location>
        <begin position="27"/>
        <end position="163"/>
    </location>
</feature>
<evidence type="ECO:0000256" key="2">
    <source>
        <dbReference type="ARBA" id="ARBA00022801"/>
    </source>
</evidence>
<evidence type="ECO:0000259" key="4">
    <source>
        <dbReference type="PROSITE" id="PS51462"/>
    </source>
</evidence>
<name>A0ABS7VDP7_9GAMM</name>
<dbReference type="InterPro" id="IPR000086">
    <property type="entry name" value="NUDIX_hydrolase_dom"/>
</dbReference>
<dbReference type="InterPro" id="IPR015797">
    <property type="entry name" value="NUDIX_hydrolase-like_dom_sf"/>
</dbReference>
<dbReference type="CDD" id="cd04681">
    <property type="entry name" value="NUDIX_Hydrolase"/>
    <property type="match status" value="1"/>
</dbReference>
<evidence type="ECO:0000256" key="3">
    <source>
        <dbReference type="RuleBase" id="RU003476"/>
    </source>
</evidence>
<comment type="similarity">
    <text evidence="3">Belongs to the Nudix hydrolase family.</text>
</comment>
<dbReference type="EMBL" id="JAIRBT010000016">
    <property type="protein sequence ID" value="MBZ6067113.1"/>
    <property type="molecule type" value="Genomic_DNA"/>
</dbReference>
<dbReference type="PROSITE" id="PS00893">
    <property type="entry name" value="NUDIX_BOX"/>
    <property type="match status" value="1"/>
</dbReference>
<proteinExistence type="inferred from homology"/>
<comment type="cofactor">
    <cofactor evidence="1">
        <name>Mg(2+)</name>
        <dbReference type="ChEBI" id="CHEBI:18420"/>
    </cofactor>
</comment>
<accession>A0ABS7VDP7</accession>
<dbReference type="PANTHER" id="PTHR43736">
    <property type="entry name" value="ADP-RIBOSE PYROPHOSPHATASE"/>
    <property type="match status" value="1"/>
</dbReference>